<keyword evidence="2" id="KW-1185">Reference proteome</keyword>
<dbReference type="Proteomes" id="UP000238479">
    <property type="component" value="Chromosome 1"/>
</dbReference>
<name>A0A2P6SGB2_ROSCH</name>
<comment type="caution">
    <text evidence="1">The sequence shown here is derived from an EMBL/GenBank/DDBJ whole genome shotgun (WGS) entry which is preliminary data.</text>
</comment>
<dbReference type="EMBL" id="PDCK01000039">
    <property type="protein sequence ID" value="PRQ57721.1"/>
    <property type="molecule type" value="Genomic_DNA"/>
</dbReference>
<accession>A0A2P6SGB2</accession>
<dbReference type="AlphaFoldDB" id="A0A2P6SGB2"/>
<evidence type="ECO:0000313" key="1">
    <source>
        <dbReference type="EMBL" id="PRQ57721.1"/>
    </source>
</evidence>
<proteinExistence type="predicted"/>
<evidence type="ECO:0000313" key="2">
    <source>
        <dbReference type="Proteomes" id="UP000238479"/>
    </source>
</evidence>
<organism evidence="1 2">
    <name type="scientific">Rosa chinensis</name>
    <name type="common">China rose</name>
    <dbReference type="NCBI Taxonomy" id="74649"/>
    <lineage>
        <taxon>Eukaryota</taxon>
        <taxon>Viridiplantae</taxon>
        <taxon>Streptophyta</taxon>
        <taxon>Embryophyta</taxon>
        <taxon>Tracheophyta</taxon>
        <taxon>Spermatophyta</taxon>
        <taxon>Magnoliopsida</taxon>
        <taxon>eudicotyledons</taxon>
        <taxon>Gunneridae</taxon>
        <taxon>Pentapetalae</taxon>
        <taxon>rosids</taxon>
        <taxon>fabids</taxon>
        <taxon>Rosales</taxon>
        <taxon>Rosaceae</taxon>
        <taxon>Rosoideae</taxon>
        <taxon>Rosoideae incertae sedis</taxon>
        <taxon>Rosa</taxon>
    </lineage>
</organism>
<reference evidence="1 2" key="1">
    <citation type="journal article" date="2018" name="Nat. Genet.">
        <title>The Rosa genome provides new insights in the design of modern roses.</title>
        <authorList>
            <person name="Bendahmane M."/>
        </authorList>
    </citation>
    <scope>NUCLEOTIDE SEQUENCE [LARGE SCALE GENOMIC DNA]</scope>
    <source>
        <strain evidence="2">cv. Old Blush</strain>
    </source>
</reference>
<sequence>MCVSLTLTHQLLNGSLFFSRSYTIQVGERNFSSNSRGLPTTEATFKLNDFFHFKSKRNV</sequence>
<dbReference type="Gramene" id="PRQ57721">
    <property type="protein sequence ID" value="PRQ57721"/>
    <property type="gene ID" value="RchiOBHm_Chr1g0351441"/>
</dbReference>
<gene>
    <name evidence="1" type="ORF">RchiOBHm_Chr1g0351441</name>
</gene>
<protein>
    <submittedName>
        <fullName evidence="1">Uncharacterized protein</fullName>
    </submittedName>
</protein>